<dbReference type="InterPro" id="IPR042186">
    <property type="entry name" value="FimD_plug_dom"/>
</dbReference>
<dbReference type="Gene3D" id="3.10.20.410">
    <property type="match status" value="1"/>
</dbReference>
<comment type="subcellular location">
    <subcellularLocation>
        <location evidence="1 10">Cell outer membrane</location>
        <topology evidence="1 10">Multi-pass membrane protein</topology>
    </subcellularLocation>
</comment>
<dbReference type="FunFam" id="2.60.40.2610:FF:000001">
    <property type="entry name" value="Outer membrane fimbrial usher protein"/>
    <property type="match status" value="1"/>
</dbReference>
<keyword evidence="3 10" id="KW-0813">Transport</keyword>
<evidence type="ECO:0000256" key="6">
    <source>
        <dbReference type="ARBA" id="ARBA00022692"/>
    </source>
</evidence>
<dbReference type="FunFam" id="2.60.40.3110:FF:000001">
    <property type="entry name" value="Putative fimbrial outer membrane usher"/>
    <property type="match status" value="1"/>
</dbReference>
<dbReference type="InterPro" id="IPR025885">
    <property type="entry name" value="PapC_N"/>
</dbReference>
<evidence type="ECO:0000256" key="10">
    <source>
        <dbReference type="RuleBase" id="RU003884"/>
    </source>
</evidence>
<evidence type="ECO:0000313" key="14">
    <source>
        <dbReference type="Proteomes" id="UP000019918"/>
    </source>
</evidence>
<evidence type="ECO:0000313" key="13">
    <source>
        <dbReference type="EMBL" id="EXU77358.1"/>
    </source>
</evidence>
<dbReference type="OrthoDB" id="6554712at2"/>
<organism evidence="13 14">
    <name type="scientific">Erwinia mallotivora</name>
    <dbReference type="NCBI Taxonomy" id="69222"/>
    <lineage>
        <taxon>Bacteria</taxon>
        <taxon>Pseudomonadati</taxon>
        <taxon>Pseudomonadota</taxon>
        <taxon>Gammaproteobacteria</taxon>
        <taxon>Enterobacterales</taxon>
        <taxon>Erwiniaceae</taxon>
        <taxon>Erwinia</taxon>
    </lineage>
</organism>
<evidence type="ECO:0000256" key="7">
    <source>
        <dbReference type="ARBA" id="ARBA00022729"/>
    </source>
</evidence>
<dbReference type="Gene3D" id="2.60.40.3110">
    <property type="match status" value="1"/>
</dbReference>
<dbReference type="Gene3D" id="2.60.40.2070">
    <property type="match status" value="1"/>
</dbReference>
<accession>A0A014ND69</accession>
<name>A0A014ND69_9GAMM</name>
<proteinExistence type="inferred from homology"/>
<keyword evidence="6 10" id="KW-0812">Transmembrane</keyword>
<reference evidence="13 14" key="1">
    <citation type="submission" date="2014-02" db="EMBL/GenBank/DDBJ databases">
        <title>Draft genome of Erwinia mallotivora strain BT-MARDI, a papaya dieback pathogen.</title>
        <authorList>
            <person name="Redzuan R."/>
            <person name="Abu Bakar N."/>
            <person name="Badrun R."/>
            <person name="Mohd Raih M.F."/>
            <person name="Rozano L."/>
            <person name="Mat Amin N."/>
        </authorList>
    </citation>
    <scope>NUCLEOTIDE SEQUENCE [LARGE SCALE GENOMIC DNA]</scope>
    <source>
        <strain evidence="13 14">BT-MARDI</strain>
    </source>
</reference>
<dbReference type="PATRIC" id="fig|69222.5.peg.24"/>
<dbReference type="Pfam" id="PF13954">
    <property type="entry name" value="PapC_N"/>
    <property type="match status" value="1"/>
</dbReference>
<dbReference type="GO" id="GO:0009297">
    <property type="term" value="P:pilus assembly"/>
    <property type="evidence" value="ECO:0007669"/>
    <property type="project" value="InterPro"/>
</dbReference>
<keyword evidence="7" id="KW-0732">Signal</keyword>
<comment type="caution">
    <text evidence="13">The sequence shown here is derived from an EMBL/GenBank/DDBJ whole genome shotgun (WGS) entry which is preliminary data.</text>
</comment>
<feature type="domain" description="PapC-like C-terminal" evidence="11">
    <location>
        <begin position="769"/>
        <end position="834"/>
    </location>
</feature>
<dbReference type="EMBL" id="JFHN01000010">
    <property type="protein sequence ID" value="EXU77358.1"/>
    <property type="molecule type" value="Genomic_DNA"/>
</dbReference>
<dbReference type="PANTHER" id="PTHR30451:SF21">
    <property type="entry name" value="FIMBRIAL USHER DOMAIN-CONTAINING PROTEIN YDET-RELATED"/>
    <property type="match status" value="1"/>
</dbReference>
<keyword evidence="8 10" id="KW-0472">Membrane</keyword>
<dbReference type="InterPro" id="IPR025949">
    <property type="entry name" value="PapC-like_C"/>
</dbReference>
<dbReference type="Proteomes" id="UP000019918">
    <property type="component" value="Unassembled WGS sequence"/>
</dbReference>
<evidence type="ECO:0000256" key="8">
    <source>
        <dbReference type="ARBA" id="ARBA00023136"/>
    </source>
</evidence>
<dbReference type="Pfam" id="PF00577">
    <property type="entry name" value="Usher"/>
    <property type="match status" value="1"/>
</dbReference>
<evidence type="ECO:0000259" key="12">
    <source>
        <dbReference type="Pfam" id="PF13954"/>
    </source>
</evidence>
<dbReference type="InterPro" id="IPR043142">
    <property type="entry name" value="PapC-like_C_sf"/>
</dbReference>
<gene>
    <name evidence="13" type="ORF">BG55_00045</name>
</gene>
<keyword evidence="5 10" id="KW-1029">Fimbrium biogenesis</keyword>
<evidence type="ECO:0000256" key="3">
    <source>
        <dbReference type="ARBA" id="ARBA00022448"/>
    </source>
</evidence>
<dbReference type="InterPro" id="IPR037224">
    <property type="entry name" value="PapC_N_sf"/>
</dbReference>
<dbReference type="InterPro" id="IPR018030">
    <property type="entry name" value="Fimbrial_membr_usher_CS"/>
</dbReference>
<keyword evidence="14" id="KW-1185">Reference proteome</keyword>
<evidence type="ECO:0000256" key="9">
    <source>
        <dbReference type="ARBA" id="ARBA00023237"/>
    </source>
</evidence>
<dbReference type="InterPro" id="IPR000015">
    <property type="entry name" value="Fimb_usher"/>
</dbReference>
<comment type="similarity">
    <text evidence="2 10">Belongs to the fimbrial export usher family.</text>
</comment>
<dbReference type="Gene3D" id="2.60.40.2610">
    <property type="entry name" value="Outer membrane usher protein FimD, plug domain"/>
    <property type="match status" value="1"/>
</dbReference>
<dbReference type="PROSITE" id="PS01151">
    <property type="entry name" value="FIMBRIAL_USHER"/>
    <property type="match status" value="1"/>
</dbReference>
<evidence type="ECO:0000256" key="4">
    <source>
        <dbReference type="ARBA" id="ARBA00022452"/>
    </source>
</evidence>
<evidence type="ECO:0000256" key="5">
    <source>
        <dbReference type="ARBA" id="ARBA00022558"/>
    </source>
</evidence>
<evidence type="ECO:0000259" key="11">
    <source>
        <dbReference type="Pfam" id="PF13953"/>
    </source>
</evidence>
<protein>
    <submittedName>
        <fullName evidence="13">Fimbrial assembly protein</fullName>
    </submittedName>
</protein>
<dbReference type="AlphaFoldDB" id="A0A014ND69"/>
<keyword evidence="4" id="KW-1134">Transmembrane beta strand</keyword>
<dbReference type="GO" id="GO:0009279">
    <property type="term" value="C:cell outer membrane"/>
    <property type="evidence" value="ECO:0007669"/>
    <property type="project" value="UniProtKB-SubCell"/>
</dbReference>
<evidence type="ECO:0000256" key="1">
    <source>
        <dbReference type="ARBA" id="ARBA00004571"/>
    </source>
</evidence>
<dbReference type="GO" id="GO:0015473">
    <property type="term" value="F:fimbrial usher porin activity"/>
    <property type="evidence" value="ECO:0007669"/>
    <property type="project" value="InterPro"/>
</dbReference>
<dbReference type="STRING" id="69222.BG55_00045"/>
<feature type="domain" description="PapC N-terminal" evidence="12">
    <location>
        <begin position="38"/>
        <end position="183"/>
    </location>
</feature>
<dbReference type="SUPFAM" id="SSF141729">
    <property type="entry name" value="FimD N-terminal domain-like"/>
    <property type="match status" value="1"/>
</dbReference>
<dbReference type="PANTHER" id="PTHR30451">
    <property type="entry name" value="OUTER MEMBRANE USHER PROTEIN"/>
    <property type="match status" value="1"/>
</dbReference>
<evidence type="ECO:0000256" key="2">
    <source>
        <dbReference type="ARBA" id="ARBA00008064"/>
    </source>
</evidence>
<sequence length="849" mass="93292">MNGIRKVNAGRATQCVWAFFVSTIAYNYAGHFAYASETFNPNFLQTSGGNNITTDLSVFENKSQPEGVYVVDIWLNGTFVETKPVNFHSRQDASRALPEPCLNVELLATYGVRTTAFPELINDDKGCTEITVIPQASATFNFNLQRLDLSIPQAAMQNSARGFVSSEQFDEGITALLLNYRFSGAQNKALSLSSRDNDSQYLNLRPGLNFGAWRLRNYGTWNRNSLSGGNGKWDSLYTYLQRNIVPLKAQLTLGESTSPAEIFEGVPFRGAQLASDDEMLPESLRGYAPVVKGTARTNAQVIIRQNGYIIYQSYVAPGAFEITDLYATGGSGDLYVTVKEADGSEQTLVVPYASLPVLVREGYLKYSLTTGQYRPYDNAVEKKAFSQATAIYGLPWNFTLYGGTQAAASYQSVAFGIGKNVGRFGAFSGDVINAWSTVKNAARTDGQSLRVRYSKNFYETGTNFAIAGYRYSTRDYYSLPELMDTWRSGVSSSLREQARNRTELTLNQNLGSAAGSVSVSLLREDYWRTERRMESISTSYNNSYKGISYGIGYSYSRNSQNATRTRSYERNQIFIFNISIPLDRWLSNSWVNYTVAHSKPGNTSHSVGLGGTALENNNLYWNVRQGYTTAGKGNSGSVDGGYRGTYGELTGGYSYDHDMRRLNYGVEGGMILHANGLTLSQAFGNTAALIKAPGAGGVQVTNQTGVKTDFRGYTVTPNLTPYRRANVMLDTTTLSSDVDLDLSTQSVVPTRGAIVRATFSAQIGGRAMMSLIYQGQPVPFGAVVKDAGEQNKQIYIVGDEGQVYLNSLKPSGVLQVQWGKSSDQQCRVNYLLPEKKSENGIQMLNGVCQ</sequence>
<dbReference type="RefSeq" id="WP_034932822.1">
    <property type="nucleotide sequence ID" value="NZ_JFHN01000010.1"/>
</dbReference>
<dbReference type="Pfam" id="PF13953">
    <property type="entry name" value="PapC_C"/>
    <property type="match status" value="1"/>
</dbReference>
<keyword evidence="9 10" id="KW-0998">Cell outer membrane</keyword>